<evidence type="ECO:0000256" key="1">
    <source>
        <dbReference type="SAM" id="Phobius"/>
    </source>
</evidence>
<dbReference type="AlphaFoldDB" id="A0A061GXB6"/>
<accession>A0A061GXB6</accession>
<proteinExistence type="predicted"/>
<evidence type="ECO:0000313" key="3">
    <source>
        <dbReference type="Proteomes" id="UP000026915"/>
    </source>
</evidence>
<dbReference type="InParanoid" id="A0A061GXB6"/>
<protein>
    <submittedName>
        <fullName evidence="2">Uncharacterized protein</fullName>
    </submittedName>
</protein>
<organism evidence="2 3">
    <name type="scientific">Theobroma cacao</name>
    <name type="common">Cacao</name>
    <name type="synonym">Cocoa</name>
    <dbReference type="NCBI Taxonomy" id="3641"/>
    <lineage>
        <taxon>Eukaryota</taxon>
        <taxon>Viridiplantae</taxon>
        <taxon>Streptophyta</taxon>
        <taxon>Embryophyta</taxon>
        <taxon>Tracheophyta</taxon>
        <taxon>Spermatophyta</taxon>
        <taxon>Magnoliopsida</taxon>
        <taxon>eudicotyledons</taxon>
        <taxon>Gunneridae</taxon>
        <taxon>Pentapetalae</taxon>
        <taxon>rosids</taxon>
        <taxon>malvids</taxon>
        <taxon>Malvales</taxon>
        <taxon>Malvaceae</taxon>
        <taxon>Byttnerioideae</taxon>
        <taxon>Theobroma</taxon>
    </lineage>
</organism>
<sequence length="106" mass="11277">MCLAYSNLASKSGSKAQAFVFDGDLNLNLALHFKFYFLGVSAGLAVVPFHIQPQQPGRETGVVHSSWQKAISPGPCVKGEALSRRARQKLFSTQEPAAAGASSTPK</sequence>
<dbReference type="EMBL" id="CM001887">
    <property type="protein sequence ID" value="EOY34068.1"/>
    <property type="molecule type" value="Genomic_DNA"/>
</dbReference>
<reference evidence="2 3" key="1">
    <citation type="journal article" date="2013" name="Genome Biol.">
        <title>The genome sequence of the most widely cultivated cacao type and its use to identify candidate genes regulating pod color.</title>
        <authorList>
            <person name="Motamayor J.C."/>
            <person name="Mockaitis K."/>
            <person name="Schmutz J."/>
            <person name="Haiminen N."/>
            <person name="Iii D.L."/>
            <person name="Cornejo O."/>
            <person name="Findley S.D."/>
            <person name="Zheng P."/>
            <person name="Utro F."/>
            <person name="Royaert S."/>
            <person name="Saski C."/>
            <person name="Jenkins J."/>
            <person name="Podicheti R."/>
            <person name="Zhao M."/>
            <person name="Scheffler B.E."/>
            <person name="Stack J.C."/>
            <person name="Feltus F.A."/>
            <person name="Mustiga G.M."/>
            <person name="Amores F."/>
            <person name="Phillips W."/>
            <person name="Marelli J.P."/>
            <person name="May G.D."/>
            <person name="Shapiro H."/>
            <person name="Ma J."/>
            <person name="Bustamante C.D."/>
            <person name="Schnell R.J."/>
            <person name="Main D."/>
            <person name="Gilbert D."/>
            <person name="Parida L."/>
            <person name="Kuhn D.N."/>
        </authorList>
    </citation>
    <scope>NUCLEOTIDE SEQUENCE [LARGE SCALE GENOMIC DNA]</scope>
    <source>
        <strain evidence="3">cv. Matina 1-6</strain>
    </source>
</reference>
<keyword evidence="1" id="KW-0812">Transmembrane</keyword>
<dbReference type="HOGENOM" id="CLU_2228091_0_0_1"/>
<keyword evidence="1" id="KW-0472">Membrane</keyword>
<evidence type="ECO:0000313" key="2">
    <source>
        <dbReference type="EMBL" id="EOY34068.1"/>
    </source>
</evidence>
<dbReference type="Proteomes" id="UP000026915">
    <property type="component" value="Chromosome 9"/>
</dbReference>
<gene>
    <name evidence="2" type="ORF">TCM_041860</name>
</gene>
<keyword evidence="1" id="KW-1133">Transmembrane helix</keyword>
<name>A0A061GXB6_THECC</name>
<feature type="transmembrane region" description="Helical" evidence="1">
    <location>
        <begin position="33"/>
        <end position="51"/>
    </location>
</feature>
<dbReference type="Gramene" id="EOY34068">
    <property type="protein sequence ID" value="EOY34068"/>
    <property type="gene ID" value="TCM_041860"/>
</dbReference>
<keyword evidence="3" id="KW-1185">Reference proteome</keyword>